<sequence>MQEEISCLPAPLSSYNNKDPALKPKSC</sequence>
<dbReference type="EMBL" id="GBXM01056900">
    <property type="protein sequence ID" value="JAH51677.1"/>
    <property type="molecule type" value="Transcribed_RNA"/>
</dbReference>
<evidence type="ECO:0000256" key="1">
    <source>
        <dbReference type="SAM" id="MobiDB-lite"/>
    </source>
</evidence>
<feature type="region of interest" description="Disordered" evidence="1">
    <location>
        <begin position="1"/>
        <end position="27"/>
    </location>
</feature>
<organism evidence="2">
    <name type="scientific">Anguilla anguilla</name>
    <name type="common">European freshwater eel</name>
    <name type="synonym">Muraena anguilla</name>
    <dbReference type="NCBI Taxonomy" id="7936"/>
    <lineage>
        <taxon>Eukaryota</taxon>
        <taxon>Metazoa</taxon>
        <taxon>Chordata</taxon>
        <taxon>Craniata</taxon>
        <taxon>Vertebrata</taxon>
        <taxon>Euteleostomi</taxon>
        <taxon>Actinopterygii</taxon>
        <taxon>Neopterygii</taxon>
        <taxon>Teleostei</taxon>
        <taxon>Anguilliformes</taxon>
        <taxon>Anguillidae</taxon>
        <taxon>Anguilla</taxon>
    </lineage>
</organism>
<name>A0A0E9TE04_ANGAN</name>
<dbReference type="AlphaFoldDB" id="A0A0E9TE04"/>
<reference evidence="2" key="1">
    <citation type="submission" date="2014-11" db="EMBL/GenBank/DDBJ databases">
        <authorList>
            <person name="Amaro Gonzalez C."/>
        </authorList>
    </citation>
    <scope>NUCLEOTIDE SEQUENCE</scope>
</reference>
<proteinExistence type="predicted"/>
<reference evidence="2" key="2">
    <citation type="journal article" date="2015" name="Fish Shellfish Immunol.">
        <title>Early steps in the European eel (Anguilla anguilla)-Vibrio vulnificus interaction in the gills: Role of the RtxA13 toxin.</title>
        <authorList>
            <person name="Callol A."/>
            <person name="Pajuelo D."/>
            <person name="Ebbesson L."/>
            <person name="Teles M."/>
            <person name="MacKenzie S."/>
            <person name="Amaro C."/>
        </authorList>
    </citation>
    <scope>NUCLEOTIDE SEQUENCE</scope>
</reference>
<accession>A0A0E9TE04</accession>
<evidence type="ECO:0000313" key="2">
    <source>
        <dbReference type="EMBL" id="JAH51677.1"/>
    </source>
</evidence>
<protein>
    <submittedName>
        <fullName evidence="2">Uncharacterized protein</fullName>
    </submittedName>
</protein>